<sequence length="102" mass="11272">MCLHPSAGVDLLGRSTPGGAFPVLNTNYPQTRKRSGRSPGMTIGRHVDEVVVKRARSLARGMVAERMEPRAIERATERAEGWQRLRLLRRPHSSSGEAQRAA</sequence>
<reference evidence="2" key="1">
    <citation type="submission" date="2023-10" db="EMBL/GenBank/DDBJ databases">
        <authorList>
            <person name="Chen Y."/>
            <person name="Shah S."/>
            <person name="Dougan E. K."/>
            <person name="Thang M."/>
            <person name="Chan C."/>
        </authorList>
    </citation>
    <scope>NUCLEOTIDE SEQUENCE [LARGE SCALE GENOMIC DNA]</scope>
</reference>
<comment type="caution">
    <text evidence="2">The sequence shown here is derived from an EMBL/GenBank/DDBJ whole genome shotgun (WGS) entry which is preliminary data.</text>
</comment>
<organism evidence="2 3">
    <name type="scientific">Prorocentrum cordatum</name>
    <dbReference type="NCBI Taxonomy" id="2364126"/>
    <lineage>
        <taxon>Eukaryota</taxon>
        <taxon>Sar</taxon>
        <taxon>Alveolata</taxon>
        <taxon>Dinophyceae</taxon>
        <taxon>Prorocentrales</taxon>
        <taxon>Prorocentraceae</taxon>
        <taxon>Prorocentrum</taxon>
    </lineage>
</organism>
<feature type="region of interest" description="Disordered" evidence="1">
    <location>
        <begin position="81"/>
        <end position="102"/>
    </location>
</feature>
<evidence type="ECO:0000256" key="1">
    <source>
        <dbReference type="SAM" id="MobiDB-lite"/>
    </source>
</evidence>
<dbReference type="EMBL" id="CAUYUJ010017317">
    <property type="protein sequence ID" value="CAK0873768.1"/>
    <property type="molecule type" value="Genomic_DNA"/>
</dbReference>
<dbReference type="Proteomes" id="UP001189429">
    <property type="component" value="Unassembled WGS sequence"/>
</dbReference>
<gene>
    <name evidence="2" type="ORF">PCOR1329_LOCUS58870</name>
</gene>
<protein>
    <submittedName>
        <fullName evidence="2">Uncharacterized protein</fullName>
    </submittedName>
</protein>
<keyword evidence="3" id="KW-1185">Reference proteome</keyword>
<evidence type="ECO:0000313" key="3">
    <source>
        <dbReference type="Proteomes" id="UP001189429"/>
    </source>
</evidence>
<name>A0ABN9VNT3_9DINO</name>
<accession>A0ABN9VNT3</accession>
<feature type="region of interest" description="Disordered" evidence="1">
    <location>
        <begin position="1"/>
        <end position="42"/>
    </location>
</feature>
<evidence type="ECO:0000313" key="2">
    <source>
        <dbReference type="EMBL" id="CAK0873768.1"/>
    </source>
</evidence>
<feature type="compositionally biased region" description="Polar residues" evidence="1">
    <location>
        <begin position="93"/>
        <end position="102"/>
    </location>
</feature>
<proteinExistence type="predicted"/>